<dbReference type="AlphaFoldDB" id="R0LXP5"/>
<keyword evidence="3" id="KW-1185">Reference proteome</keyword>
<proteinExistence type="predicted"/>
<feature type="compositionally biased region" description="Basic and acidic residues" evidence="1">
    <location>
        <begin position="53"/>
        <end position="65"/>
    </location>
</feature>
<feature type="region of interest" description="Disordered" evidence="1">
    <location>
        <begin position="1"/>
        <end position="87"/>
    </location>
</feature>
<reference evidence="3" key="1">
    <citation type="journal article" date="2013" name="Nat. Genet.">
        <title>The duck genome and transcriptome provide insight into an avian influenza virus reservoir species.</title>
        <authorList>
            <person name="Huang Y."/>
            <person name="Li Y."/>
            <person name="Burt D.W."/>
            <person name="Chen H."/>
            <person name="Zhang Y."/>
            <person name="Qian W."/>
            <person name="Kim H."/>
            <person name="Gan S."/>
            <person name="Zhao Y."/>
            <person name="Li J."/>
            <person name="Yi K."/>
            <person name="Feng H."/>
            <person name="Zhu P."/>
            <person name="Li B."/>
            <person name="Liu Q."/>
            <person name="Fairley S."/>
            <person name="Magor K.E."/>
            <person name="Du Z."/>
            <person name="Hu X."/>
            <person name="Goodman L."/>
            <person name="Tafer H."/>
            <person name="Vignal A."/>
            <person name="Lee T."/>
            <person name="Kim K.W."/>
            <person name="Sheng Z."/>
            <person name="An Y."/>
            <person name="Searle S."/>
            <person name="Herrero J."/>
            <person name="Groenen M.A."/>
            <person name="Crooijmans R.P."/>
            <person name="Faraut T."/>
            <person name="Cai Q."/>
            <person name="Webster R.G."/>
            <person name="Aldridge J.R."/>
            <person name="Warren W.C."/>
            <person name="Bartschat S."/>
            <person name="Kehr S."/>
            <person name="Marz M."/>
            <person name="Stadler P.F."/>
            <person name="Smith J."/>
            <person name="Kraus R.H."/>
            <person name="Zhao Y."/>
            <person name="Ren L."/>
            <person name="Fei J."/>
            <person name="Morisson M."/>
            <person name="Kaiser P."/>
            <person name="Griffin D.K."/>
            <person name="Rao M."/>
            <person name="Pitel F."/>
            <person name="Wang J."/>
            <person name="Li N."/>
        </authorList>
    </citation>
    <scope>NUCLEOTIDE SEQUENCE [LARGE SCALE GENOMIC DNA]</scope>
</reference>
<feature type="region of interest" description="Disordered" evidence="1">
    <location>
        <begin position="102"/>
        <end position="128"/>
    </location>
</feature>
<gene>
    <name evidence="2" type="ORF">Anapl_11952</name>
</gene>
<protein>
    <submittedName>
        <fullName evidence="2">Uncharacterized protein</fullName>
    </submittedName>
</protein>
<feature type="compositionally biased region" description="Low complexity" evidence="1">
    <location>
        <begin position="36"/>
        <end position="45"/>
    </location>
</feature>
<dbReference type="Proteomes" id="UP000296049">
    <property type="component" value="Unassembled WGS sequence"/>
</dbReference>
<evidence type="ECO:0000256" key="1">
    <source>
        <dbReference type="SAM" id="MobiDB-lite"/>
    </source>
</evidence>
<organism evidence="2 3">
    <name type="scientific">Anas platyrhynchos</name>
    <name type="common">Mallard</name>
    <name type="synonym">Anas boschas</name>
    <dbReference type="NCBI Taxonomy" id="8839"/>
    <lineage>
        <taxon>Eukaryota</taxon>
        <taxon>Metazoa</taxon>
        <taxon>Chordata</taxon>
        <taxon>Craniata</taxon>
        <taxon>Vertebrata</taxon>
        <taxon>Euteleostomi</taxon>
        <taxon>Archelosauria</taxon>
        <taxon>Archosauria</taxon>
        <taxon>Dinosauria</taxon>
        <taxon>Saurischia</taxon>
        <taxon>Theropoda</taxon>
        <taxon>Coelurosauria</taxon>
        <taxon>Aves</taxon>
        <taxon>Neognathae</taxon>
        <taxon>Galloanserae</taxon>
        <taxon>Anseriformes</taxon>
        <taxon>Anatidae</taxon>
        <taxon>Anatinae</taxon>
        <taxon>Anas</taxon>
    </lineage>
</organism>
<name>R0LXP5_ANAPL</name>
<sequence>MMLPAPNTQGKGGGGFHSACALPSPSTGAGEDQPSPAARTRPPTAFSSEAAGDDSRGEKGRKESAGDVQEEMAEGTPTFTQRQERGVTGKATVHVVVAAAGRADTEKREDPALCSKQGGSTLSSKHKNAPCTHLSGKLILPLCWQQTCTISTWDSFGEKAALKSGVELQPALRSPDVARSCREYNKRRLLLSEHSLVLDLRMAFKSLVQTENAESFSAERKMLKKFMVTVTKLYGKARTGKNSSCLLRSSKRSERQQSNNQVP</sequence>
<accession>R0LXP5</accession>
<evidence type="ECO:0000313" key="3">
    <source>
        <dbReference type="Proteomes" id="UP000296049"/>
    </source>
</evidence>
<dbReference type="EMBL" id="KB742703">
    <property type="protein sequence ID" value="EOB05258.1"/>
    <property type="molecule type" value="Genomic_DNA"/>
</dbReference>
<evidence type="ECO:0000313" key="2">
    <source>
        <dbReference type="EMBL" id="EOB05258.1"/>
    </source>
</evidence>